<organism evidence="3 4">
    <name type="scientific">Streptomyces cupreus</name>
    <dbReference type="NCBI Taxonomy" id="2759956"/>
    <lineage>
        <taxon>Bacteria</taxon>
        <taxon>Bacillati</taxon>
        <taxon>Actinomycetota</taxon>
        <taxon>Actinomycetes</taxon>
        <taxon>Kitasatosporales</taxon>
        <taxon>Streptomycetaceae</taxon>
        <taxon>Streptomyces</taxon>
    </lineage>
</organism>
<sequence length="291" mass="30776">MGDNMPEDDQRNALLVRDAMERTVAELPPVHDLVPTAVTQGRRRRARARLAIAAGIVCVAGAAVVGAVGLPAGGDGGTTVRPAASGTPEPSESPTPVQEPEAYRTPVHIEPTSDEETAMADLPPAERKQREDFQQRVAVLLDELLPDAVGLIRPVDLEVRRYQGETDDGKVFPVIFSVRPSGGGSGPKPCPDEPGALKGGSCERTTLPGGIEAISYRMLSDSPETTATMVYFSYGNSDVALTVTPDTNATTSAPVTSEELLAVVGDSRFLDLVRYADKNPMQESQISIAGD</sequence>
<dbReference type="Proteomes" id="UP000584670">
    <property type="component" value="Unassembled WGS sequence"/>
</dbReference>
<feature type="region of interest" description="Disordered" evidence="1">
    <location>
        <begin position="181"/>
        <end position="202"/>
    </location>
</feature>
<keyword evidence="2" id="KW-0472">Membrane</keyword>
<dbReference type="EMBL" id="JACMSF010000035">
    <property type="protein sequence ID" value="MBC2905326.1"/>
    <property type="molecule type" value="Genomic_DNA"/>
</dbReference>
<dbReference type="AlphaFoldDB" id="A0A7X1J757"/>
<dbReference type="RefSeq" id="WP_186285183.1">
    <property type="nucleotide sequence ID" value="NZ_JACMSF010000035.1"/>
</dbReference>
<keyword evidence="2" id="KW-1133">Transmembrane helix</keyword>
<evidence type="ECO:0000256" key="2">
    <source>
        <dbReference type="SAM" id="Phobius"/>
    </source>
</evidence>
<feature type="transmembrane region" description="Helical" evidence="2">
    <location>
        <begin position="50"/>
        <end position="72"/>
    </location>
</feature>
<evidence type="ECO:0000256" key="1">
    <source>
        <dbReference type="SAM" id="MobiDB-lite"/>
    </source>
</evidence>
<keyword evidence="4" id="KW-1185">Reference proteome</keyword>
<feature type="region of interest" description="Disordered" evidence="1">
    <location>
        <begin position="72"/>
        <end position="130"/>
    </location>
</feature>
<name>A0A7X1J757_9ACTN</name>
<comment type="caution">
    <text evidence="3">The sequence shown here is derived from an EMBL/GenBank/DDBJ whole genome shotgun (WGS) entry which is preliminary data.</text>
</comment>
<gene>
    <name evidence="3" type="ORF">H4N64_27850</name>
</gene>
<evidence type="ECO:0000313" key="3">
    <source>
        <dbReference type="EMBL" id="MBC2905326.1"/>
    </source>
</evidence>
<protein>
    <submittedName>
        <fullName evidence="3">Uncharacterized protein</fullName>
    </submittedName>
</protein>
<proteinExistence type="predicted"/>
<reference evidence="3 4" key="1">
    <citation type="submission" date="2020-08" db="EMBL/GenBank/DDBJ databases">
        <title>Streptomyces sp. PSKA01 genome sequencing and assembly.</title>
        <authorList>
            <person name="Mandal S."/>
            <person name="Maiti P.K."/>
            <person name="Das P."/>
        </authorList>
    </citation>
    <scope>NUCLEOTIDE SEQUENCE [LARGE SCALE GENOMIC DNA]</scope>
    <source>
        <strain evidence="3 4">PSKA01</strain>
    </source>
</reference>
<accession>A0A7X1J757</accession>
<keyword evidence="2" id="KW-0812">Transmembrane</keyword>
<evidence type="ECO:0000313" key="4">
    <source>
        <dbReference type="Proteomes" id="UP000584670"/>
    </source>
</evidence>
<feature type="compositionally biased region" description="Low complexity" evidence="1">
    <location>
        <begin position="82"/>
        <end position="100"/>
    </location>
</feature>